<sequence>MPTLTKNDAASTGRFPSAAAARALPRDLRGIRLHDVPVPDIDGSTVGVLEDPRRGHLVACVRVEGGSFAMAPAREQEQRLNRWGSLVAQVAQSSSIIRRVGFVSRSIPSDSNRQLDYFESAGDLDAGADVRSSYLELLQRYERTADQREVLVWIACDRPGGKALDDRLAQLAGEVSRLCGLLGRARIHVTQVLDRIDLALAIRAAYDPWGRADRLAYARGIREDAPERIGDLLEIAPADVDPRWHELRADRGLHRTAWVKQWPRTEVGALFLMPLVVNPNVVRTVAWVAQLEDPSASLNDINAQAIDARSDQMALGRMQQRPTITRQQKWAGVFARERELGAGHARILHNAYVTTSVFGDDVRALDQAWERTRQNAAASQLQLQVLARRQAQAITLTMPLGRGIR</sequence>
<reference evidence="1" key="1">
    <citation type="submission" date="2020-05" db="EMBL/GenBank/DDBJ databases">
        <authorList>
            <person name="Chiriac C."/>
            <person name="Salcher M."/>
            <person name="Ghai R."/>
            <person name="Kavagutti S V."/>
        </authorList>
    </citation>
    <scope>NUCLEOTIDE SEQUENCE</scope>
</reference>
<evidence type="ECO:0000313" key="1">
    <source>
        <dbReference type="EMBL" id="CAB4892249.1"/>
    </source>
</evidence>
<dbReference type="InterPro" id="IPR049978">
    <property type="entry name" value="SCO6880-like"/>
</dbReference>
<organism evidence="1">
    <name type="scientific">freshwater metagenome</name>
    <dbReference type="NCBI Taxonomy" id="449393"/>
    <lineage>
        <taxon>unclassified sequences</taxon>
        <taxon>metagenomes</taxon>
        <taxon>ecological metagenomes</taxon>
    </lineage>
</organism>
<protein>
    <submittedName>
        <fullName evidence="1">Unannotated protein</fullName>
    </submittedName>
</protein>
<name>A0A6J7FII8_9ZZZZ</name>
<proteinExistence type="predicted"/>
<dbReference type="AlphaFoldDB" id="A0A6J7FII8"/>
<dbReference type="EMBL" id="CAFBMK010000003">
    <property type="protein sequence ID" value="CAB4892249.1"/>
    <property type="molecule type" value="Genomic_DNA"/>
</dbReference>
<dbReference type="NCBIfam" id="NF042935">
    <property type="entry name" value="SCO6880_fam"/>
    <property type="match status" value="1"/>
</dbReference>
<accession>A0A6J7FII8</accession>
<gene>
    <name evidence="1" type="ORF">UFOPK3564_00079</name>
</gene>